<evidence type="ECO:0000313" key="1">
    <source>
        <dbReference type="EMBL" id="KAJ9588010.1"/>
    </source>
</evidence>
<dbReference type="AlphaFoldDB" id="A0AAD8EEY4"/>
<reference evidence="1" key="1">
    <citation type="journal article" date="2023" name="IScience">
        <title>Live-bearing cockroach genome reveals convergent evolutionary mechanisms linked to viviparity in insects and beyond.</title>
        <authorList>
            <person name="Fouks B."/>
            <person name="Harrison M.C."/>
            <person name="Mikhailova A.A."/>
            <person name="Marchal E."/>
            <person name="English S."/>
            <person name="Carruthers M."/>
            <person name="Jennings E.C."/>
            <person name="Chiamaka E.L."/>
            <person name="Frigard R.A."/>
            <person name="Pippel M."/>
            <person name="Attardo G.M."/>
            <person name="Benoit J.B."/>
            <person name="Bornberg-Bauer E."/>
            <person name="Tobe S.S."/>
        </authorList>
    </citation>
    <scope>NUCLEOTIDE SEQUENCE</scope>
    <source>
        <strain evidence="1">Stay&amp;Tobe</strain>
    </source>
</reference>
<dbReference type="Proteomes" id="UP001233999">
    <property type="component" value="Unassembled WGS sequence"/>
</dbReference>
<gene>
    <name evidence="1" type="ORF">L9F63_028183</name>
</gene>
<feature type="non-terminal residue" evidence="1">
    <location>
        <position position="76"/>
    </location>
</feature>
<accession>A0AAD8EEY4</accession>
<protein>
    <submittedName>
        <fullName evidence="1">Uncharacterized protein</fullName>
    </submittedName>
</protein>
<evidence type="ECO:0000313" key="2">
    <source>
        <dbReference type="Proteomes" id="UP001233999"/>
    </source>
</evidence>
<name>A0AAD8EEY4_DIPPU</name>
<feature type="non-terminal residue" evidence="1">
    <location>
        <position position="1"/>
    </location>
</feature>
<comment type="caution">
    <text evidence="1">The sequence shown here is derived from an EMBL/GenBank/DDBJ whole genome shotgun (WGS) entry which is preliminary data.</text>
</comment>
<reference evidence="1" key="2">
    <citation type="submission" date="2023-05" db="EMBL/GenBank/DDBJ databases">
        <authorList>
            <person name="Fouks B."/>
        </authorList>
    </citation>
    <scope>NUCLEOTIDE SEQUENCE</scope>
    <source>
        <strain evidence="1">Stay&amp;Tobe</strain>
        <tissue evidence="1">Testes</tissue>
    </source>
</reference>
<organism evidence="1 2">
    <name type="scientific">Diploptera punctata</name>
    <name type="common">Pacific beetle cockroach</name>
    <dbReference type="NCBI Taxonomy" id="6984"/>
    <lineage>
        <taxon>Eukaryota</taxon>
        <taxon>Metazoa</taxon>
        <taxon>Ecdysozoa</taxon>
        <taxon>Arthropoda</taxon>
        <taxon>Hexapoda</taxon>
        <taxon>Insecta</taxon>
        <taxon>Pterygota</taxon>
        <taxon>Neoptera</taxon>
        <taxon>Polyneoptera</taxon>
        <taxon>Dictyoptera</taxon>
        <taxon>Blattodea</taxon>
        <taxon>Blaberoidea</taxon>
        <taxon>Blaberidae</taxon>
        <taxon>Diplopterinae</taxon>
        <taxon>Diploptera</taxon>
    </lineage>
</organism>
<dbReference type="EMBL" id="JASPKZ010005946">
    <property type="protein sequence ID" value="KAJ9588010.1"/>
    <property type="molecule type" value="Genomic_DNA"/>
</dbReference>
<keyword evidence="2" id="KW-1185">Reference proteome</keyword>
<proteinExistence type="predicted"/>
<sequence length="76" mass="8399">PLLLIDDDEKTMMTMEAASSCTEKAIVLTVLKIHKTAPCQLQSMIPLSSSSPAPLHLQHPSEFFSTSICQWYSCTD</sequence>